<proteinExistence type="predicted"/>
<gene>
    <name evidence="1" type="ORF">JCGZ_18906</name>
</gene>
<dbReference type="InterPro" id="IPR029058">
    <property type="entry name" value="AB_hydrolase_fold"/>
</dbReference>
<organism evidence="1 2">
    <name type="scientific">Jatropha curcas</name>
    <name type="common">Barbados nut</name>
    <dbReference type="NCBI Taxonomy" id="180498"/>
    <lineage>
        <taxon>Eukaryota</taxon>
        <taxon>Viridiplantae</taxon>
        <taxon>Streptophyta</taxon>
        <taxon>Embryophyta</taxon>
        <taxon>Tracheophyta</taxon>
        <taxon>Spermatophyta</taxon>
        <taxon>Magnoliopsida</taxon>
        <taxon>eudicotyledons</taxon>
        <taxon>Gunneridae</taxon>
        <taxon>Pentapetalae</taxon>
        <taxon>rosids</taxon>
        <taxon>fabids</taxon>
        <taxon>Malpighiales</taxon>
        <taxon>Euphorbiaceae</taxon>
        <taxon>Crotonoideae</taxon>
        <taxon>Jatropheae</taxon>
        <taxon>Jatropha</taxon>
    </lineage>
</organism>
<dbReference type="STRING" id="180498.A0A067JV35"/>
<evidence type="ECO:0000313" key="1">
    <source>
        <dbReference type="EMBL" id="KDP27826.1"/>
    </source>
</evidence>
<dbReference type="OrthoDB" id="7130006at2759"/>
<accession>A0A067JV35</accession>
<keyword evidence="2" id="KW-1185">Reference proteome</keyword>
<dbReference type="Proteomes" id="UP000027138">
    <property type="component" value="Unassembled WGS sequence"/>
</dbReference>
<dbReference type="AlphaFoldDB" id="A0A067JV35"/>
<dbReference type="EMBL" id="KK914794">
    <property type="protein sequence ID" value="KDP27826.1"/>
    <property type="molecule type" value="Genomic_DNA"/>
</dbReference>
<reference evidence="1 2" key="1">
    <citation type="journal article" date="2014" name="PLoS ONE">
        <title>Global Analysis of Gene Expression Profiles in Physic Nut (Jatropha curcas L.) Seedlings Exposed to Salt Stress.</title>
        <authorList>
            <person name="Zhang L."/>
            <person name="Zhang C."/>
            <person name="Wu P."/>
            <person name="Chen Y."/>
            <person name="Li M."/>
            <person name="Jiang H."/>
            <person name="Wu G."/>
        </authorList>
    </citation>
    <scope>NUCLEOTIDE SEQUENCE [LARGE SCALE GENOMIC DNA]</scope>
    <source>
        <strain evidence="2">cv. GZQX0401</strain>
        <tissue evidence="1">Young leaves</tissue>
    </source>
</reference>
<dbReference type="Gene3D" id="3.40.50.1820">
    <property type="entry name" value="alpha/beta hydrolase"/>
    <property type="match status" value="1"/>
</dbReference>
<protein>
    <submittedName>
        <fullName evidence="1">Uncharacterized protein</fullName>
    </submittedName>
</protein>
<name>A0A067JV35_JATCU</name>
<evidence type="ECO:0000313" key="2">
    <source>
        <dbReference type="Proteomes" id="UP000027138"/>
    </source>
</evidence>
<sequence>MDNFRAAYGNDFYMRRFQEHGVIEAEFAELGIERVMKQFLTYRNPGPSIFPKGKVFSRPAGSSVQLPSWLSEEEVHY</sequence>